<keyword evidence="2" id="KW-0169">Cobalamin biosynthesis</keyword>
<evidence type="ECO:0000256" key="3">
    <source>
        <dbReference type="ARBA" id="ARBA00022603"/>
    </source>
</evidence>
<dbReference type="Gene3D" id="3.40.1010.10">
    <property type="entry name" value="Cobalt-precorrin-4 Transmethylase, Domain 1"/>
    <property type="match status" value="1"/>
</dbReference>
<keyword evidence="5" id="KW-0949">S-adenosyl-L-methionine</keyword>
<dbReference type="Gene3D" id="3.40.50.150">
    <property type="entry name" value="Vaccinia Virus protein VP39"/>
    <property type="match status" value="1"/>
</dbReference>
<dbReference type="InterPro" id="IPR000878">
    <property type="entry name" value="4pyrrol_Mease"/>
</dbReference>
<evidence type="ECO:0000256" key="4">
    <source>
        <dbReference type="ARBA" id="ARBA00022679"/>
    </source>
</evidence>
<name>A0ABV6JYF5_9PROT</name>
<dbReference type="InterPro" id="IPR014777">
    <property type="entry name" value="4pyrrole_Mease_sub1"/>
</dbReference>
<dbReference type="InterPro" id="IPR014008">
    <property type="entry name" value="Cbl_synth_MTase_CbiT"/>
</dbReference>
<dbReference type="CDD" id="cd11644">
    <property type="entry name" value="Precorrin-6Y-MT"/>
    <property type="match status" value="1"/>
</dbReference>
<dbReference type="PANTHER" id="PTHR43182:SF1">
    <property type="entry name" value="COBALT-PRECORRIN-7 C(5)-METHYLTRANSFERASE"/>
    <property type="match status" value="1"/>
</dbReference>
<dbReference type="RefSeq" id="WP_377045102.1">
    <property type="nucleotide sequence ID" value="NZ_JBHLUN010000009.1"/>
</dbReference>
<evidence type="ECO:0000313" key="7">
    <source>
        <dbReference type="EMBL" id="MFC0409351.1"/>
    </source>
</evidence>
<dbReference type="InterPro" id="IPR050714">
    <property type="entry name" value="Cobalamin_biosynth_MTase"/>
</dbReference>
<organism evidence="7 8">
    <name type="scientific">Roseomonas elaeocarpi</name>
    <dbReference type="NCBI Taxonomy" id="907779"/>
    <lineage>
        <taxon>Bacteria</taxon>
        <taxon>Pseudomonadati</taxon>
        <taxon>Pseudomonadota</taxon>
        <taxon>Alphaproteobacteria</taxon>
        <taxon>Acetobacterales</taxon>
        <taxon>Roseomonadaceae</taxon>
        <taxon>Roseomonas</taxon>
    </lineage>
</organism>
<proteinExistence type="predicted"/>
<dbReference type="SUPFAM" id="SSF53790">
    <property type="entry name" value="Tetrapyrrole methylase"/>
    <property type="match status" value="1"/>
</dbReference>
<dbReference type="SUPFAM" id="SSF53335">
    <property type="entry name" value="S-adenosyl-L-methionine-dependent methyltransferases"/>
    <property type="match status" value="1"/>
</dbReference>
<dbReference type="InterPro" id="IPR035996">
    <property type="entry name" value="4pyrrol_Methylase_sf"/>
</dbReference>
<dbReference type="NCBIfam" id="TIGR02469">
    <property type="entry name" value="CbiT"/>
    <property type="match status" value="1"/>
</dbReference>
<comment type="caution">
    <text evidence="7">The sequence shown here is derived from an EMBL/GenBank/DDBJ whole genome shotgun (WGS) entry which is preliminary data.</text>
</comment>
<evidence type="ECO:0000256" key="1">
    <source>
        <dbReference type="ARBA" id="ARBA00004953"/>
    </source>
</evidence>
<keyword evidence="4" id="KW-0808">Transferase</keyword>
<dbReference type="PANTHER" id="PTHR43182">
    <property type="entry name" value="COBALT-PRECORRIN-6B C(15)-METHYLTRANSFERASE (DECARBOXYLATING)"/>
    <property type="match status" value="1"/>
</dbReference>
<comment type="pathway">
    <text evidence="1">Cofactor biosynthesis; adenosylcobalamin biosynthesis.</text>
</comment>
<sequence>MTGLPSSAGPAISPAAHSAPWLSVLGIGEDGPEAMAPAARALLGAAAHVFGGARHLALAAPLIRGTAHPWPSPMRDGYRAILEHRGEAVVVLASGDPFCFGVGSALRALVGDGEMLCLPAPSAFSLARARLGWAMQEVAELSFCGRPIEAMRPRLQPGARLLCLSADAATPAQVAAYLRAEGFGASRLILLEALGAARERVRDITAGVPATVDPLNMLAVEVVAEPGARVLPLAPGLPDAWFENDGQITKREIRAMTLSALAPREGELLWDLGAGSGSVSIEWMLQHPRNRAVAVEARADRAARATRNALSLGVPGLRVVTGTVPEALAGLEPPDAVFVGGGASVPGVLDAGWAALRPGGRIVANVVTVEGEMALLRAWERWGGALTRIGVERLDRVGRMHGMRPAMTVTQWSAVRAGAAS</sequence>
<dbReference type="Proteomes" id="UP001589865">
    <property type="component" value="Unassembled WGS sequence"/>
</dbReference>
<keyword evidence="3" id="KW-0489">Methyltransferase</keyword>
<feature type="domain" description="Tetrapyrrole methylase" evidence="6">
    <location>
        <begin position="23"/>
        <end position="205"/>
    </location>
</feature>
<evidence type="ECO:0000313" key="8">
    <source>
        <dbReference type="Proteomes" id="UP001589865"/>
    </source>
</evidence>
<dbReference type="Pfam" id="PF00590">
    <property type="entry name" value="TP_methylase"/>
    <property type="match status" value="1"/>
</dbReference>
<keyword evidence="8" id="KW-1185">Reference proteome</keyword>
<evidence type="ECO:0000256" key="2">
    <source>
        <dbReference type="ARBA" id="ARBA00022573"/>
    </source>
</evidence>
<accession>A0ABV6JYF5</accession>
<dbReference type="EMBL" id="JBHLUN010000009">
    <property type="protein sequence ID" value="MFC0409351.1"/>
    <property type="molecule type" value="Genomic_DNA"/>
</dbReference>
<dbReference type="PIRSF" id="PIRSF036428">
    <property type="entry name" value="CobL"/>
    <property type="match status" value="1"/>
</dbReference>
<reference evidence="7 8" key="1">
    <citation type="submission" date="2024-09" db="EMBL/GenBank/DDBJ databases">
        <authorList>
            <person name="Sun Q."/>
            <person name="Mori K."/>
        </authorList>
    </citation>
    <scope>NUCLEOTIDE SEQUENCE [LARGE SCALE GENOMIC DNA]</scope>
    <source>
        <strain evidence="7 8">TBRC 5777</strain>
    </source>
</reference>
<dbReference type="InterPro" id="IPR006365">
    <property type="entry name" value="Cbl_synth_CobL"/>
</dbReference>
<dbReference type="InterPro" id="IPR029063">
    <property type="entry name" value="SAM-dependent_MTases_sf"/>
</dbReference>
<dbReference type="InterPro" id="IPR012818">
    <property type="entry name" value="CbiE"/>
</dbReference>
<gene>
    <name evidence="7" type="primary">cbiE</name>
    <name evidence="7" type="ORF">ACFFGY_13930</name>
</gene>
<evidence type="ECO:0000256" key="5">
    <source>
        <dbReference type="ARBA" id="ARBA00022691"/>
    </source>
</evidence>
<evidence type="ECO:0000259" key="6">
    <source>
        <dbReference type="Pfam" id="PF00590"/>
    </source>
</evidence>
<dbReference type="NCBIfam" id="TIGR02467">
    <property type="entry name" value="CbiE"/>
    <property type="match status" value="1"/>
</dbReference>
<protein>
    <submittedName>
        <fullName evidence="7">Precorrin-6y C5,15-methyltransferase (Decarboxylating) subunit CbiE</fullName>
    </submittedName>
</protein>